<dbReference type="Pfam" id="PF01535">
    <property type="entry name" value="PPR"/>
    <property type="match status" value="3"/>
</dbReference>
<comment type="subunit">
    <text evidence="4">Binds to mitochondrial small subunit 15S rRNA.</text>
</comment>
<dbReference type="PANTHER" id="PTHR47447:SF17">
    <property type="entry name" value="OS12G0638900 PROTEIN"/>
    <property type="match status" value="1"/>
</dbReference>
<dbReference type="Proteomes" id="UP000815677">
    <property type="component" value="Unassembled WGS sequence"/>
</dbReference>
<evidence type="ECO:0000256" key="3">
    <source>
        <dbReference type="ARBA" id="ARBA00044493"/>
    </source>
</evidence>
<dbReference type="PROSITE" id="PS51375">
    <property type="entry name" value="PPR"/>
    <property type="match status" value="4"/>
</dbReference>
<dbReference type="PANTHER" id="PTHR47447">
    <property type="entry name" value="OS03G0856100 PROTEIN"/>
    <property type="match status" value="1"/>
</dbReference>
<organism evidence="7 8">
    <name type="scientific">Mycena chlorophos</name>
    <name type="common">Agaric fungus</name>
    <name type="synonym">Agaricus chlorophos</name>
    <dbReference type="NCBI Taxonomy" id="658473"/>
    <lineage>
        <taxon>Eukaryota</taxon>
        <taxon>Fungi</taxon>
        <taxon>Dikarya</taxon>
        <taxon>Basidiomycota</taxon>
        <taxon>Agaricomycotina</taxon>
        <taxon>Agaricomycetes</taxon>
        <taxon>Agaricomycetidae</taxon>
        <taxon>Agaricales</taxon>
        <taxon>Marasmiineae</taxon>
        <taxon>Mycenaceae</taxon>
        <taxon>Mycena</taxon>
    </lineage>
</organism>
<gene>
    <name evidence="7" type="ORF">MCHLO_04205</name>
</gene>
<feature type="repeat" description="PPR" evidence="5">
    <location>
        <begin position="462"/>
        <end position="496"/>
    </location>
</feature>
<protein>
    <recommendedName>
        <fullName evidence="9">Pentacotripeptide-repeat region of PRORP domain-containing protein</fullName>
    </recommendedName>
</protein>
<feature type="region of interest" description="Disordered" evidence="6">
    <location>
        <begin position="142"/>
        <end position="178"/>
    </location>
</feature>
<accession>A0ABQ0L8B5</accession>
<dbReference type="Pfam" id="PF13041">
    <property type="entry name" value="PPR_2"/>
    <property type="match status" value="1"/>
</dbReference>
<evidence type="ECO:0008006" key="9">
    <source>
        <dbReference type="Google" id="ProtNLM"/>
    </source>
</evidence>
<feature type="repeat" description="PPR" evidence="5">
    <location>
        <begin position="417"/>
        <end position="451"/>
    </location>
</feature>
<feature type="region of interest" description="Disordered" evidence="6">
    <location>
        <begin position="28"/>
        <end position="66"/>
    </location>
</feature>
<feature type="region of interest" description="Disordered" evidence="6">
    <location>
        <begin position="771"/>
        <end position="801"/>
    </location>
</feature>
<feature type="compositionally biased region" description="Low complexity" evidence="6">
    <location>
        <begin position="773"/>
        <end position="787"/>
    </location>
</feature>
<feature type="region of interest" description="Disordered" evidence="6">
    <location>
        <begin position="105"/>
        <end position="124"/>
    </location>
</feature>
<feature type="compositionally biased region" description="Polar residues" evidence="6">
    <location>
        <begin position="142"/>
        <end position="151"/>
    </location>
</feature>
<feature type="compositionally biased region" description="Low complexity" evidence="6">
    <location>
        <begin position="42"/>
        <end position="53"/>
    </location>
</feature>
<evidence type="ECO:0000256" key="6">
    <source>
        <dbReference type="SAM" id="MobiDB-lite"/>
    </source>
</evidence>
<sequence>MLPKVATQLLHSTSRAAVAVQTQSHHTIRNVFTASPSTGPRAGPSSGNANGPSSGSGGAKYTGSRYNSTYAPRSAVAQANPATGSQDASAIQDDSDELHSLQRAPVHVSSKTRERSGSLSAPAPGVLKTVQIHAKQAFAHRQLSTAAQESGSGVEPPPPSAAPRPKATNPTDPAAPQTVEAPFAESPALIAISSARRANDGALVAQAVRDLVNAPIPPTIREYNAALEALRETRQPGEPLTLLMQTYNSMLQHDLLPNLRTYFELLTAITDRDEEIHTAIIAIEARARRGDASNTDTQRVTNLKSENTFDSALKLFNAVNTGTNKSHIPLFIYVALLRACANHERRDAAVNILAALEDRADIKPVASVFRHVIRAFGSTEGINDAELVFNDFVERSAHGEIDWGFAYNDPNGPRRQHLQVWNQMIETYFRAGMPDKAVGILERMMTSTAPAAFGAADVPRPASSTYTVTIAGFIESGDIDTALAWFERLLAQEERPRQPYESAVGVLRPDIVAWQYLLDGLALAGRLDDLNRMFLTLKQVATKDGLRIRETDHELVYLANVQKLADLSDEKALEISRFLEQHVLTQTMDVPRLMRPVWVNLVQRGLYTEAIELVSKLQGAHRLSTLPVTTLVREVFQRGKEVPFDICIALVRLAIDRGVSMSPPASASILDCYARDGGKTVLETRDWAWLLDAAVRQEIVPAHRPANYAFQGLAVLLEDIARAGFDLSIAAEGLQRRVIKSVLVKRGAHGVTELFEKLGPTFVQMLANNPDMQQQQQEDASASSEASFNMSEAEGSELATSVDMEEPISQPLLKHDHELSKQLEEIFRHVPRPNQAVQQAIASGDVFRAGIARGVHPGIYLAGRVIQALGRVCELERVREVYLASQTILQGMQNDRRTQSNGWFQIENSMVIALAHAGDLEGAHVHRVRMLEMGGAPNADAYGALILYVKDTTDDTSNAVALFQESQVHRVVPNQYLYNNIISKLAKARKADYALELFEQMKASGFAKPSSITYGAVIGACARVGDVLSAENLFAEMTASQNYKARIPPFNTMIQVYTTTKPNRERALYYYELLLNARIAPSAHTYKLLLDVYGALEPVDIPSMMKIWAELLANPSVALQGTHFASLIHAYGVASKDLDKAVEIFDSIPTFPTAPARDAVVFEALINALVAHRRTDLVSHYTALMRSEGVHMTAYIANFLIKGYADAGDMEQARALFEGLVDPPAGVAAAYNHAPHEPSASVAVDPMEPVYREPSTWEVMVRAELGSGNREKATALLERLQARAYPEAVYYRIAGILIDHSTIVPP</sequence>
<feature type="repeat" description="PPR" evidence="5">
    <location>
        <begin position="1010"/>
        <end position="1040"/>
    </location>
</feature>
<feature type="compositionally biased region" description="Polar residues" evidence="6">
    <location>
        <begin position="28"/>
        <end position="38"/>
    </location>
</feature>
<evidence type="ECO:0000256" key="5">
    <source>
        <dbReference type="PROSITE-ProRule" id="PRU00708"/>
    </source>
</evidence>
<name>A0ABQ0L8B5_MYCCL</name>
<dbReference type="Gene3D" id="1.25.40.10">
    <property type="entry name" value="Tetratricopeptide repeat domain"/>
    <property type="match status" value="3"/>
</dbReference>
<dbReference type="NCBIfam" id="TIGR00756">
    <property type="entry name" value="PPR"/>
    <property type="match status" value="2"/>
</dbReference>
<evidence type="ECO:0000256" key="4">
    <source>
        <dbReference type="ARBA" id="ARBA00044511"/>
    </source>
</evidence>
<evidence type="ECO:0000313" key="7">
    <source>
        <dbReference type="EMBL" id="GAT46704.1"/>
    </source>
</evidence>
<dbReference type="EMBL" id="DF842749">
    <property type="protein sequence ID" value="GAT46704.1"/>
    <property type="molecule type" value="Genomic_DNA"/>
</dbReference>
<comment type="function">
    <text evidence="3">Regulates mitochondrial small subunit maturation by controlling 15S rRNA 5'-end processing. Localizes to the 5' precursor of the 15S rRNA in a position that is subsequently occupied by mS47 in the mature yeast mtSSU. Uses structure and sequence-specific RNA recognition, binding to a single-stranded region of the precursor and specifically recognizing bases -6 to -1. The exchange of Ccm1 for mS47 is coupled to the irreversible removal of precursor rRNA that is accompanied by conformational changes of the mitoribosomal proteins uS5m and mS26. These conformational changes signal completion of 5'-end rRNA processing through protection of the mature 5'-end of the 15S rRNA and stabilization of mS47. The removal of the 5' precursor together with the dissociation of Ccm1 may be catalyzed by the 5'-3' exoribonuclease Pet127. Involved in the specific removal of group I introns in mitochondrial encoded transcripts.</text>
</comment>
<evidence type="ECO:0000256" key="2">
    <source>
        <dbReference type="ARBA" id="ARBA00022737"/>
    </source>
</evidence>
<evidence type="ECO:0000256" key="1">
    <source>
        <dbReference type="ARBA" id="ARBA00006192"/>
    </source>
</evidence>
<dbReference type="InterPro" id="IPR011990">
    <property type="entry name" value="TPR-like_helical_dom_sf"/>
</dbReference>
<comment type="similarity">
    <text evidence="1">Belongs to the CCM1 family.</text>
</comment>
<dbReference type="InterPro" id="IPR002885">
    <property type="entry name" value="PPR_rpt"/>
</dbReference>
<keyword evidence="2" id="KW-0677">Repeat</keyword>
<reference evidence="7" key="1">
    <citation type="submission" date="2014-09" db="EMBL/GenBank/DDBJ databases">
        <title>Genome sequence of the luminous mushroom Mycena chlorophos for searching fungal bioluminescence genes.</title>
        <authorList>
            <person name="Tanaka Y."/>
            <person name="Kasuga D."/>
            <person name="Oba Y."/>
            <person name="Hase S."/>
            <person name="Sato K."/>
            <person name="Oba Y."/>
            <person name="Sakakibara Y."/>
        </authorList>
    </citation>
    <scope>NUCLEOTIDE SEQUENCE</scope>
</reference>
<evidence type="ECO:0000313" key="8">
    <source>
        <dbReference type="Proteomes" id="UP000815677"/>
    </source>
</evidence>
<feature type="repeat" description="PPR" evidence="5">
    <location>
        <begin position="974"/>
        <end position="1008"/>
    </location>
</feature>
<keyword evidence="8" id="KW-1185">Reference proteome</keyword>
<proteinExistence type="inferred from homology"/>